<dbReference type="SUPFAM" id="SSF52743">
    <property type="entry name" value="Subtilisin-like"/>
    <property type="match status" value="1"/>
</dbReference>
<dbReference type="PROSITE" id="PS00136">
    <property type="entry name" value="SUBTILASE_ASP"/>
    <property type="match status" value="1"/>
</dbReference>
<dbReference type="SUPFAM" id="SSF52025">
    <property type="entry name" value="PA domain"/>
    <property type="match status" value="1"/>
</dbReference>
<evidence type="ECO:0000313" key="16">
    <source>
        <dbReference type="Proteomes" id="UP001153365"/>
    </source>
</evidence>
<evidence type="ECO:0000313" key="15">
    <source>
        <dbReference type="EMBL" id="CAH7689164.1"/>
    </source>
</evidence>
<dbReference type="AlphaFoldDB" id="A0AAV0BPD7"/>
<gene>
    <name evidence="15" type="ORF">PPACK8108_LOCUS24233</name>
</gene>
<dbReference type="Pfam" id="PF06280">
    <property type="entry name" value="fn3_5"/>
    <property type="match status" value="1"/>
</dbReference>
<feature type="domain" description="C5a peptidase/Subtilisin-like protease SBT2-like Fn3-like" evidence="14">
    <location>
        <begin position="604"/>
        <end position="712"/>
    </location>
</feature>
<dbReference type="EMBL" id="CALTRL010006048">
    <property type="protein sequence ID" value="CAH7689164.1"/>
    <property type="molecule type" value="Genomic_DNA"/>
</dbReference>
<dbReference type="Gene3D" id="2.60.40.10">
    <property type="entry name" value="Immunoglobulins"/>
    <property type="match status" value="1"/>
</dbReference>
<dbReference type="Pfam" id="PF02225">
    <property type="entry name" value="PA"/>
    <property type="match status" value="1"/>
</dbReference>
<dbReference type="PANTHER" id="PTHR43806:SF66">
    <property type="entry name" value="SERIN ENDOPEPTIDASE"/>
    <property type="match status" value="1"/>
</dbReference>
<dbReference type="PROSITE" id="PS51892">
    <property type="entry name" value="SUBTILASE"/>
    <property type="match status" value="1"/>
</dbReference>
<evidence type="ECO:0000256" key="3">
    <source>
        <dbReference type="ARBA" id="ARBA00022525"/>
    </source>
</evidence>
<dbReference type="PRINTS" id="PR00723">
    <property type="entry name" value="SUBTILISIN"/>
</dbReference>
<keyword evidence="4 9" id="KW-0645">Protease</keyword>
<evidence type="ECO:0000256" key="10">
    <source>
        <dbReference type="RuleBase" id="RU003355"/>
    </source>
</evidence>
<dbReference type="GO" id="GO:0004252">
    <property type="term" value="F:serine-type endopeptidase activity"/>
    <property type="evidence" value="ECO:0007669"/>
    <property type="project" value="UniProtKB-UniRule"/>
</dbReference>
<feature type="active site" description="Charge relay system" evidence="8 9">
    <location>
        <position position="523"/>
    </location>
</feature>
<feature type="active site" description="Charge relay system" evidence="8 9">
    <location>
        <position position="162"/>
    </location>
</feature>
<dbReference type="InterPro" id="IPR046450">
    <property type="entry name" value="PA_dom_sf"/>
</dbReference>
<evidence type="ECO:0000256" key="8">
    <source>
        <dbReference type="PIRSR" id="PIRSR615500-1"/>
    </source>
</evidence>
<comment type="similarity">
    <text evidence="1 9 10">Belongs to the peptidase S8 family.</text>
</comment>
<dbReference type="InterPro" id="IPR034187">
    <property type="entry name" value="Peptidases_S8_5"/>
</dbReference>
<evidence type="ECO:0000259" key="14">
    <source>
        <dbReference type="Pfam" id="PF06280"/>
    </source>
</evidence>
<keyword evidence="16" id="KW-1185">Reference proteome</keyword>
<dbReference type="Gene3D" id="3.40.50.200">
    <property type="entry name" value="Peptidase S8/S53 domain"/>
    <property type="match status" value="1"/>
</dbReference>
<dbReference type="CDD" id="cd07489">
    <property type="entry name" value="Peptidases_S8_5"/>
    <property type="match status" value="1"/>
</dbReference>
<dbReference type="GO" id="GO:0005615">
    <property type="term" value="C:extracellular space"/>
    <property type="evidence" value="ECO:0007669"/>
    <property type="project" value="TreeGrafter"/>
</dbReference>
<protein>
    <submittedName>
        <fullName evidence="15">Peptidase S8/S53 domain-containing protein</fullName>
    </submittedName>
</protein>
<dbReference type="GO" id="GO:0006508">
    <property type="term" value="P:proteolysis"/>
    <property type="evidence" value="ECO:0007669"/>
    <property type="project" value="UniProtKB-KW"/>
</dbReference>
<organism evidence="15 16">
    <name type="scientific">Phakopsora pachyrhizi</name>
    <name type="common">Asian soybean rust disease fungus</name>
    <dbReference type="NCBI Taxonomy" id="170000"/>
    <lineage>
        <taxon>Eukaryota</taxon>
        <taxon>Fungi</taxon>
        <taxon>Dikarya</taxon>
        <taxon>Basidiomycota</taxon>
        <taxon>Pucciniomycotina</taxon>
        <taxon>Pucciniomycetes</taxon>
        <taxon>Pucciniales</taxon>
        <taxon>Phakopsoraceae</taxon>
        <taxon>Phakopsora</taxon>
    </lineage>
</organism>
<dbReference type="PROSITE" id="PS00138">
    <property type="entry name" value="SUBTILASE_SER"/>
    <property type="match status" value="1"/>
</dbReference>
<feature type="domain" description="Peptidase S8/S53" evidence="12">
    <location>
        <begin position="153"/>
        <end position="560"/>
    </location>
</feature>
<comment type="caution">
    <text evidence="15">The sequence shown here is derived from an EMBL/GenBank/DDBJ whole genome shotgun (WGS) entry which is preliminary data.</text>
</comment>
<dbReference type="InterPro" id="IPR023827">
    <property type="entry name" value="Peptidase_S8_Asp-AS"/>
</dbReference>
<dbReference type="Gene3D" id="3.50.30.30">
    <property type="match status" value="1"/>
</dbReference>
<feature type="active site" description="Charge relay system" evidence="8 9">
    <location>
        <position position="212"/>
    </location>
</feature>
<dbReference type="InterPro" id="IPR015500">
    <property type="entry name" value="Peptidase_S8_subtilisin-rel"/>
</dbReference>
<evidence type="ECO:0000259" key="12">
    <source>
        <dbReference type="Pfam" id="PF00082"/>
    </source>
</evidence>
<proteinExistence type="inferred from homology"/>
<evidence type="ECO:0000256" key="6">
    <source>
        <dbReference type="ARBA" id="ARBA00022801"/>
    </source>
</evidence>
<keyword evidence="3" id="KW-0964">Secreted</keyword>
<evidence type="ECO:0000256" key="7">
    <source>
        <dbReference type="ARBA" id="ARBA00022825"/>
    </source>
</evidence>
<keyword evidence="2" id="KW-0134">Cell wall</keyword>
<keyword evidence="7 9" id="KW-0720">Serine protease</keyword>
<dbReference type="InterPro" id="IPR013783">
    <property type="entry name" value="Ig-like_fold"/>
</dbReference>
<keyword evidence="5 11" id="KW-0732">Signal</keyword>
<keyword evidence="6 9" id="KW-0378">Hydrolase</keyword>
<dbReference type="GO" id="GO:0016020">
    <property type="term" value="C:membrane"/>
    <property type="evidence" value="ECO:0007669"/>
    <property type="project" value="InterPro"/>
</dbReference>
<dbReference type="InterPro" id="IPR050131">
    <property type="entry name" value="Peptidase_S8_subtilisin-like"/>
</dbReference>
<dbReference type="InterPro" id="IPR036852">
    <property type="entry name" value="Peptidase_S8/S53_dom_sf"/>
</dbReference>
<evidence type="ECO:0000256" key="2">
    <source>
        <dbReference type="ARBA" id="ARBA00022512"/>
    </source>
</evidence>
<sequence>METYTHLSTKSHILFLALLSLIYLILGENVPGGGAYDQRYIVKIDPKKAGSLDSFCKELSKLGINHTVAQDYTGVLPNTFFGASIRLEDTKYAKDLAEIDGVDGITPVTIVKPIPPVSQTPQTKPLKTAKNPDSYAPLVQTRVSDLHAMGYYGQDMKIALIDSGVDCSHPALGGGFGPGYKISFGYDLVGDSFSGGAGRKPKNSPCTSCALHGTHTLGIVGAADVGFGFHGVAPNASLGMYLIGCDSESGTSNDIIISAILMAAKDGADVISASIGGIGGWSKGDALSDLVNNLFDMGVTLILAAGNEGNEGLFYAESPAAATNSLNIGSVESNTEKVSKLVTSTGKQIIYYSAAGFKGNALKVFPTSTTTSSPSDACEPLPDSTPNLVGQVALVRRGGCTFSLKAQHVAARGASMIIFYMNSTERATISSNLNGVITASVSQENGEWLFQQAKMDPGFSVSFPEGLHDFVATPRGGFVSNFSQYGPTYDFKNLAPAFLGVGGQIVSTIPVSMGSYSSMSGTSMATPQVAGIAALVKSIRGKNLSPSKLKSLLSTTAQQVFAVPKQSNIETVAHQGGGLVDAYCAAFAKSFLSVPFLSLADSTHFKNVKTFEITNEGTESITFYTSHIPADTVATFNTGSHRVSTTVQTVTGRSSAKVDVQPAQFTLGPGETQTITANFVPPTRIDPALLAVYSGYISLTSQSDCDSHTLPYFGVAGVMKEQKTIDHGPDTSGFSNMIQPRLTDHSRKPVEAGQVFTFERGATCNIRHRFSFGTRYSRIDVVPADAQLKPGPSPGEFIRTSVDFGKYLNLTQATFRGVKLVGLIADTNVTHTSRTAESDTVVDSWDGSVITPEGRNIEVPTGSYKLLLRALRVYGNPFNDYEYDTWLSPVVHVKRRSAMQRLASNLK</sequence>
<reference evidence="15" key="1">
    <citation type="submission" date="2022-06" db="EMBL/GenBank/DDBJ databases">
        <authorList>
            <consortium name="SYNGENTA / RWTH Aachen University"/>
        </authorList>
    </citation>
    <scope>NUCLEOTIDE SEQUENCE</scope>
</reference>
<evidence type="ECO:0000259" key="13">
    <source>
        <dbReference type="Pfam" id="PF02225"/>
    </source>
</evidence>
<dbReference type="Pfam" id="PF00082">
    <property type="entry name" value="Peptidase_S8"/>
    <property type="match status" value="1"/>
</dbReference>
<feature type="chain" id="PRO_5043762572" evidence="11">
    <location>
        <begin position="28"/>
        <end position="907"/>
    </location>
</feature>
<evidence type="ECO:0000256" key="1">
    <source>
        <dbReference type="ARBA" id="ARBA00011073"/>
    </source>
</evidence>
<dbReference type="InterPro" id="IPR003137">
    <property type="entry name" value="PA_domain"/>
</dbReference>
<dbReference type="InterPro" id="IPR000209">
    <property type="entry name" value="Peptidase_S8/S53_dom"/>
</dbReference>
<evidence type="ECO:0000256" key="4">
    <source>
        <dbReference type="ARBA" id="ARBA00022670"/>
    </source>
</evidence>
<feature type="domain" description="PA" evidence="13">
    <location>
        <begin position="374"/>
        <end position="449"/>
    </location>
</feature>
<accession>A0AAV0BPD7</accession>
<evidence type="ECO:0000256" key="9">
    <source>
        <dbReference type="PROSITE-ProRule" id="PRU01240"/>
    </source>
</evidence>
<dbReference type="PANTHER" id="PTHR43806">
    <property type="entry name" value="PEPTIDASE S8"/>
    <property type="match status" value="1"/>
</dbReference>
<dbReference type="InterPro" id="IPR023828">
    <property type="entry name" value="Peptidase_S8_Ser-AS"/>
</dbReference>
<name>A0AAV0BPD7_PHAPC</name>
<evidence type="ECO:0000256" key="5">
    <source>
        <dbReference type="ARBA" id="ARBA00022729"/>
    </source>
</evidence>
<evidence type="ECO:0000256" key="11">
    <source>
        <dbReference type="SAM" id="SignalP"/>
    </source>
</evidence>
<dbReference type="InterPro" id="IPR010435">
    <property type="entry name" value="C5a/SBT2-like_Fn3"/>
</dbReference>
<feature type="signal peptide" evidence="11">
    <location>
        <begin position="1"/>
        <end position="27"/>
    </location>
</feature>
<dbReference type="Proteomes" id="UP001153365">
    <property type="component" value="Unassembled WGS sequence"/>
</dbReference>